<dbReference type="STRING" id="1411141.GCA_001590885_03890"/>
<accession>A0A240BI71</accession>
<keyword evidence="3" id="KW-1185">Reference proteome</keyword>
<evidence type="ECO:0000256" key="1">
    <source>
        <dbReference type="PROSITE-ProRule" id="PRU00023"/>
    </source>
</evidence>
<gene>
    <name evidence="2" type="ORF">SAMEA4384070_01179</name>
</gene>
<feature type="repeat" description="ANK" evidence="1">
    <location>
        <begin position="122"/>
        <end position="154"/>
    </location>
</feature>
<dbReference type="Pfam" id="PF12796">
    <property type="entry name" value="Ank_2"/>
    <property type="match status" value="1"/>
</dbReference>
<evidence type="ECO:0000313" key="3">
    <source>
        <dbReference type="Proteomes" id="UP000215134"/>
    </source>
</evidence>
<dbReference type="Proteomes" id="UP000215134">
    <property type="component" value="Chromosome 1"/>
</dbReference>
<dbReference type="KEGG" id="sfj:SAMEA4384070_1179"/>
<protein>
    <submittedName>
        <fullName evidence="2">Ankyrin repeats (3 copies)</fullName>
    </submittedName>
</protein>
<keyword evidence="1" id="KW-0040">ANK repeat</keyword>
<dbReference type="SMART" id="SM00248">
    <property type="entry name" value="ANK"/>
    <property type="match status" value="3"/>
</dbReference>
<dbReference type="SUPFAM" id="SSF48403">
    <property type="entry name" value="Ankyrin repeat"/>
    <property type="match status" value="1"/>
</dbReference>
<dbReference type="InterPro" id="IPR036770">
    <property type="entry name" value="Ankyrin_rpt-contain_sf"/>
</dbReference>
<dbReference type="PROSITE" id="PS50088">
    <property type="entry name" value="ANK_REPEAT"/>
    <property type="match status" value="1"/>
</dbReference>
<dbReference type="AlphaFoldDB" id="A0A240BI71"/>
<dbReference type="Gene3D" id="1.25.40.20">
    <property type="entry name" value="Ankyrin repeat-containing domain"/>
    <property type="match status" value="1"/>
</dbReference>
<dbReference type="InterPro" id="IPR002110">
    <property type="entry name" value="Ankyrin_rpt"/>
</dbReference>
<proteinExistence type="predicted"/>
<evidence type="ECO:0000313" key="2">
    <source>
        <dbReference type="EMBL" id="SNV95099.1"/>
    </source>
</evidence>
<sequence>MDLKPQDYFEGKQLTIAEVIYHGDEATLKKILPTFSKEELNRPAKEDITLLFWALNNAIFEKKTPEYLRIITALVKAGADPLQPRPNGGSCPAEFMLKADDGIWIKAMLDGGLSPNALDKVHNQPIIFEAFKAKNIETLKVMLEYGADINTKNSLGNSLLIDALDSRAYDHVIYLLDKGADSSIQGNSGWTMGNQLQRFINRTQEGTETWDKLEEIKTTLIKHGGEWPPKPVKK</sequence>
<organism evidence="2 3">
    <name type="scientific">Serratia ficaria</name>
    <dbReference type="NCBI Taxonomy" id="61651"/>
    <lineage>
        <taxon>Bacteria</taxon>
        <taxon>Pseudomonadati</taxon>
        <taxon>Pseudomonadota</taxon>
        <taxon>Gammaproteobacteria</taxon>
        <taxon>Enterobacterales</taxon>
        <taxon>Yersiniaceae</taxon>
        <taxon>Serratia</taxon>
    </lineage>
</organism>
<dbReference type="EMBL" id="LT906479">
    <property type="protein sequence ID" value="SNV95099.1"/>
    <property type="molecule type" value="Genomic_DNA"/>
</dbReference>
<reference evidence="2 3" key="1">
    <citation type="submission" date="2017-06" db="EMBL/GenBank/DDBJ databases">
        <authorList>
            <consortium name="Pathogen Informatics"/>
        </authorList>
    </citation>
    <scope>NUCLEOTIDE SEQUENCE [LARGE SCALE GENOMIC DNA]</scope>
    <source>
        <strain evidence="2 3">NCTC12148</strain>
    </source>
</reference>
<name>A0A240BI71_SERFI</name>